<dbReference type="InterPro" id="IPR011604">
    <property type="entry name" value="PDDEXK-like_dom_sf"/>
</dbReference>
<dbReference type="HOGENOM" id="CLU_328377_0_0_10"/>
<dbReference type="PATRIC" id="fig|862962.3.peg.2733"/>
<accession>E1WQE1</accession>
<dbReference type="Gene3D" id="3.40.960.10">
    <property type="entry name" value="VSR Endonuclease"/>
    <property type="match status" value="1"/>
</dbReference>
<name>E1WQE1_BACF6</name>
<dbReference type="Proteomes" id="UP000008560">
    <property type="component" value="Chromosome"/>
</dbReference>
<dbReference type="EMBL" id="FQ312004">
    <property type="protein sequence ID" value="CBW23164.1"/>
    <property type="molecule type" value="Genomic_DNA"/>
</dbReference>
<proteinExistence type="predicted"/>
<dbReference type="AlphaFoldDB" id="E1WQE1"/>
<dbReference type="RefSeq" id="WP_014299035.1">
    <property type="nucleotide sequence ID" value="NC_016776.1"/>
</dbReference>
<sequence>MRQIFALLTLVYSLNCGAEGIKYHINDMFSISVSDKMEMRKEDDAYTKWMNDALECSSEDKIVFQQKGLADFDQTARAHYARIIIKTEVDEECGFPAFNDADIPEDVISELENACTGELASGQSFLTAPKGKVEEIGNGVRIKIDYRRSGTLGAVNVQVIYIFNYRYAAKIIASYRESEASIWQTIIEQAINSIEWDESFIAESVNDVASQKEPKFVAEVKSDDSNEIILGLLAGAFLMACAFLTYRLYQTKQAERQENEHKKYIEDAIKKAVLLATNNEFDKAESFYEKRCCEREAEQLGHVEKLEKQVPQIVESMAVETKKVIDEYTQSVSDGDGVQIESAKKETNSILKRKQPIRIDNESRPELKVINDEYQHGIIPEQKILQTNYPVPNVKQQKGYYCFALFPKTETTVFPYRRRRVEKRGYTETGFEKKLIAGLTDFMNYKVLGDVSILPVDGVHPYEPDIAIIEKENHLGIRIDIEIDEPYTGYEQKAIHHIGCGDEYRDANLCNLGWIVIRFSEKQVYTEAEKCIGYIKHILSLIDNTLSYSNIVSPQADKRWTSTEAVIMAAKGYRESYLHHQFNKPEDSDNAKLTTADIKQTELEKEAAKQVQTVALPQNKILNIDDSVTEYSLDNRLGFEPKEHIYILDGVIRLKAVSDVVAHFFCPFNILEQSKRYANKYGMSQSEVIEMWDAKGVESRNVGTFLHEQIENQLKGKRVLFDYPFEYDGEIVNYKKTVSIKKEFDYFLDFMRDSGVKPFRSEWRIFDERNKIAGTIDLICRNGSQFDIYDWKRSTKASPNEIVWQHGMNGLEHVPDISFYKYALQQNLYKYILENNYGVKINKMYLVVLHPEYGRYVKYEVPRIDKEISIILNSL</sequence>
<dbReference type="KEGG" id="bfg:BF638R_2658"/>
<organism evidence="1 2">
    <name type="scientific">Bacteroides fragilis (strain 638R)</name>
    <dbReference type="NCBI Taxonomy" id="862962"/>
    <lineage>
        <taxon>Bacteria</taxon>
        <taxon>Pseudomonadati</taxon>
        <taxon>Bacteroidota</taxon>
        <taxon>Bacteroidia</taxon>
        <taxon>Bacteroidales</taxon>
        <taxon>Bacteroidaceae</taxon>
        <taxon>Bacteroides</taxon>
    </lineage>
</organism>
<protein>
    <submittedName>
        <fullName evidence="1">Putative exported lipoprotein</fullName>
    </submittedName>
</protein>
<keyword evidence="1" id="KW-0449">Lipoprotein</keyword>
<reference evidence="1 2" key="1">
    <citation type="journal article" date="2010" name="Microbiology">
        <title>Twenty-eight divergent polysaccharide loci specifying within- and amongst-strain capsule diversity in three strains of Bacteroides fragilis.</title>
        <authorList>
            <person name="Patrick S."/>
            <person name="Blakely G.W."/>
            <person name="Houston S."/>
            <person name="Moore J."/>
            <person name="Abratt V.R."/>
            <person name="Bertalan M."/>
            <person name="Cerdeno-Tarraga A.M."/>
            <person name="Quail M.A."/>
            <person name="Corton N."/>
            <person name="Corton C."/>
            <person name="Bignell A."/>
            <person name="Barron A."/>
            <person name="Clark L."/>
            <person name="Bentley S.D."/>
            <person name="Parkhill J."/>
        </authorList>
    </citation>
    <scope>NUCLEOTIDE SEQUENCE [LARGE SCALE GENOMIC DNA]</scope>
    <source>
        <strain evidence="1 2">638R</strain>
    </source>
</reference>
<evidence type="ECO:0000313" key="2">
    <source>
        <dbReference type="Proteomes" id="UP000008560"/>
    </source>
</evidence>
<evidence type="ECO:0000313" key="1">
    <source>
        <dbReference type="EMBL" id="CBW23164.1"/>
    </source>
</evidence>
<dbReference type="Gene3D" id="3.90.320.10">
    <property type="match status" value="1"/>
</dbReference>
<gene>
    <name evidence="1" type="ordered locus">BF638R_2658</name>
</gene>